<dbReference type="Proteomes" id="UP001499930">
    <property type="component" value="Unassembled WGS sequence"/>
</dbReference>
<organism evidence="1 2">
    <name type="scientific">Streptosporangium longisporum</name>
    <dbReference type="NCBI Taxonomy" id="46187"/>
    <lineage>
        <taxon>Bacteria</taxon>
        <taxon>Bacillati</taxon>
        <taxon>Actinomycetota</taxon>
        <taxon>Actinomycetes</taxon>
        <taxon>Streptosporangiales</taxon>
        <taxon>Streptosporangiaceae</taxon>
        <taxon>Streptosporangium</taxon>
    </lineage>
</organism>
<proteinExistence type="predicted"/>
<gene>
    <name evidence="1" type="ORF">GCM10017559_42840</name>
</gene>
<dbReference type="EMBL" id="BAAAWD010000011">
    <property type="protein sequence ID" value="GAA3014898.1"/>
    <property type="molecule type" value="Genomic_DNA"/>
</dbReference>
<evidence type="ECO:0000313" key="1">
    <source>
        <dbReference type="EMBL" id="GAA3014898.1"/>
    </source>
</evidence>
<accession>A0ABN3Y287</accession>
<comment type="caution">
    <text evidence="1">The sequence shown here is derived from an EMBL/GenBank/DDBJ whole genome shotgun (WGS) entry which is preliminary data.</text>
</comment>
<protein>
    <submittedName>
        <fullName evidence="1">Uncharacterized protein</fullName>
    </submittedName>
</protein>
<sequence length="68" mass="7273">MTGGEGGGFAGGDLHLTGTGELDDAYHRGLREIAFGVSVTQMMLIYVEDIPSLGLVNRQKWCSDATRT</sequence>
<name>A0ABN3Y287_9ACTN</name>
<keyword evidence="2" id="KW-1185">Reference proteome</keyword>
<reference evidence="1 2" key="1">
    <citation type="journal article" date="2019" name="Int. J. Syst. Evol. Microbiol.">
        <title>The Global Catalogue of Microorganisms (GCM) 10K type strain sequencing project: providing services to taxonomists for standard genome sequencing and annotation.</title>
        <authorList>
            <consortium name="The Broad Institute Genomics Platform"/>
            <consortium name="The Broad Institute Genome Sequencing Center for Infectious Disease"/>
            <person name="Wu L."/>
            <person name="Ma J."/>
        </authorList>
    </citation>
    <scope>NUCLEOTIDE SEQUENCE [LARGE SCALE GENOMIC DNA]</scope>
    <source>
        <strain evidence="1 2">JCM 3106</strain>
    </source>
</reference>
<evidence type="ECO:0000313" key="2">
    <source>
        <dbReference type="Proteomes" id="UP001499930"/>
    </source>
</evidence>